<feature type="region of interest" description="Disordered" evidence="1">
    <location>
        <begin position="173"/>
        <end position="405"/>
    </location>
</feature>
<feature type="compositionally biased region" description="Polar residues" evidence="1">
    <location>
        <begin position="294"/>
        <end position="304"/>
    </location>
</feature>
<dbReference type="Proteomes" id="UP001295740">
    <property type="component" value="Unassembled WGS sequence"/>
</dbReference>
<dbReference type="EMBL" id="CAUWAG010000020">
    <property type="protein sequence ID" value="CAJ2514029.1"/>
    <property type="molecule type" value="Genomic_DNA"/>
</dbReference>
<feature type="region of interest" description="Disordered" evidence="1">
    <location>
        <begin position="647"/>
        <end position="751"/>
    </location>
</feature>
<feature type="compositionally biased region" description="Polar residues" evidence="1">
    <location>
        <begin position="238"/>
        <end position="248"/>
    </location>
</feature>
<feature type="region of interest" description="Disordered" evidence="1">
    <location>
        <begin position="619"/>
        <end position="638"/>
    </location>
</feature>
<feature type="region of interest" description="Disordered" evidence="1">
    <location>
        <begin position="111"/>
        <end position="143"/>
    </location>
</feature>
<protein>
    <submittedName>
        <fullName evidence="2">Uu.00g021480.m01.CDS01</fullName>
    </submittedName>
</protein>
<feature type="region of interest" description="Disordered" evidence="1">
    <location>
        <begin position="886"/>
        <end position="906"/>
    </location>
</feature>
<dbReference type="AlphaFoldDB" id="A0AAI8YQT0"/>
<gene>
    <name evidence="2" type="ORF">KHLLAP_LOCUS14497</name>
</gene>
<feature type="compositionally biased region" description="Basic and acidic residues" evidence="1">
    <location>
        <begin position="114"/>
        <end position="127"/>
    </location>
</feature>
<feature type="compositionally biased region" description="Basic and acidic residues" evidence="1">
    <location>
        <begin position="271"/>
        <end position="282"/>
    </location>
</feature>
<evidence type="ECO:0000313" key="3">
    <source>
        <dbReference type="Proteomes" id="UP001295740"/>
    </source>
</evidence>
<evidence type="ECO:0000313" key="2">
    <source>
        <dbReference type="EMBL" id="CAJ2514029.1"/>
    </source>
</evidence>
<accession>A0AAI8YQT0</accession>
<feature type="compositionally biased region" description="Basic and acidic residues" evidence="1">
    <location>
        <begin position="372"/>
        <end position="405"/>
    </location>
</feature>
<proteinExistence type="predicted"/>
<feature type="compositionally biased region" description="Basic and acidic residues" evidence="1">
    <location>
        <begin position="337"/>
        <end position="346"/>
    </location>
</feature>
<keyword evidence="3" id="KW-1185">Reference proteome</keyword>
<sequence length="950" mass="105713">MLACRSTLRPRSIPTKATAYSGLGPSSTTSLRNRHRHQTRAFRFGMWSSYLDPQFQKEVRRRHRSLKYKYVDSVNRRLSWDQHPLTADPKTILKHTVPRYWCPSAARYTPRRYGTHDGSDTREKPVRGDPYVRGSRTNGASTPDSWTNYGSWKSHIDHVVNHWSKVASEGVERASANMGSGGTRASAAAESDTRERSKPAASVSSVKEDYVIDPITNRRVQKTGHGYSGHEDDHPSKSFKSYRSQFTNFAPPEAEEGRTPVYSDGGPSASEHSKYQQQKFDEWSPEESGFTERSMASTTSSGADSQAHGKAPCSQSEEYSLNHLPPEELDENYDDLEQYRPSKFDEIADNTHSTTKAPRDLHEYKPYLYDENISKQDASEPQRELDKYGPYMHDEDVNNEKPSKVLEDLEKYRAYSDEETEDAKDLVPKYDDLAKYKSFSFQDLDGKAALERDVVAESLKHFEAKEQKGSPADTLGYSDIGLSGILPRMDLPVGHVFSSSYSSALPPKDASAVSSTSATRQDLDKFLNTHNEASDAVDREISAELHNAGLRAEDEWPERNQQTLTGNYVRDFPEDFASSWDVHKPLLNRVDPAYEQIEAKVQADEKMYSEGLVSTANSSKLEPALGRHNGKPNMGRLEPALGRLGRRVTGHPSARQSDRDTGSDPYSKEPQGLETSYAEECGGRQTSPVYTKSYGTELGQVPSKSQATEQKIQPRMEASSEPPYFRDPEVDGFPSASALEPAARPEPVPTDEPTVYKILAYDPIMQNVTIAETTSVVPDQASPLTPAEVLLRLSNPMKFFPHFVPLQAEGFEIVAGGGDVLVFRQVRHSKAQTMNTPPVNPIDMMGKPTALPNAAAFASPTGFVNYDMPRVEEEAQTQQFRSNIDVRREEPVFSGSKTSARYESSKEKKRNIGKRVLLGGAWVAGLSYALGVVSEYFVTGGVDGKGPTGF</sequence>
<comment type="caution">
    <text evidence="2">The sequence shown here is derived from an EMBL/GenBank/DDBJ whole genome shotgun (WGS) entry which is preliminary data.</text>
</comment>
<organism evidence="2 3">
    <name type="scientific">Anthostomella pinea</name>
    <dbReference type="NCBI Taxonomy" id="933095"/>
    <lineage>
        <taxon>Eukaryota</taxon>
        <taxon>Fungi</taxon>
        <taxon>Dikarya</taxon>
        <taxon>Ascomycota</taxon>
        <taxon>Pezizomycotina</taxon>
        <taxon>Sordariomycetes</taxon>
        <taxon>Xylariomycetidae</taxon>
        <taxon>Xylariales</taxon>
        <taxon>Xylariaceae</taxon>
        <taxon>Anthostomella</taxon>
    </lineage>
</organism>
<feature type="compositionally biased region" description="Acidic residues" evidence="1">
    <location>
        <begin position="327"/>
        <end position="336"/>
    </location>
</feature>
<evidence type="ECO:0000256" key="1">
    <source>
        <dbReference type="SAM" id="MobiDB-lite"/>
    </source>
</evidence>
<feature type="compositionally biased region" description="Polar residues" evidence="1">
    <location>
        <begin position="702"/>
        <end position="711"/>
    </location>
</feature>
<reference evidence="2" key="1">
    <citation type="submission" date="2023-10" db="EMBL/GenBank/DDBJ databases">
        <authorList>
            <person name="Hackl T."/>
        </authorList>
    </citation>
    <scope>NUCLEOTIDE SEQUENCE</scope>
</reference>
<feature type="compositionally biased region" description="Polar residues" evidence="1">
    <location>
        <begin position="684"/>
        <end position="694"/>
    </location>
</feature>
<feature type="region of interest" description="Disordered" evidence="1">
    <location>
        <begin position="15"/>
        <end position="34"/>
    </location>
</feature>
<name>A0AAI8YQT0_9PEZI</name>